<comment type="caution">
    <text evidence="4">The sequence shown here is derived from an EMBL/GenBank/DDBJ whole genome shotgun (WGS) entry which is preliminary data.</text>
</comment>
<keyword evidence="1 2" id="KW-0238">DNA-binding</keyword>
<dbReference type="Proteomes" id="UP001299970">
    <property type="component" value="Unassembled WGS sequence"/>
</dbReference>
<evidence type="ECO:0000256" key="2">
    <source>
        <dbReference type="PROSITE-ProRule" id="PRU00335"/>
    </source>
</evidence>
<sequence length="208" mass="22784">MEPDGDPHVGLRERKRQETRTALSWAAIRLTVERGLANVTAMDIAAEAGVSHRTFNNYFSSIPEAIAARQADRAKQTAALLRARPADEPLWEAIVEAVLAQIHHDQQGSRGRTPDPAWTQGVRLMMEHPSLQGEFLKAHVATEHELAAAVAERTGTDARDLHPRLVAAAAWAAVRVAIDQWVNADPPVPFTHVLRESLDRLAAGLSQP</sequence>
<reference evidence="4 5" key="1">
    <citation type="submission" date="2022-03" db="EMBL/GenBank/DDBJ databases">
        <title>Pseudonocardia alaer sp. nov., a novel actinomycete isolated from reed forest soil.</title>
        <authorList>
            <person name="Wang L."/>
        </authorList>
    </citation>
    <scope>NUCLEOTIDE SEQUENCE [LARGE SCALE GENOMIC DNA]</scope>
    <source>
        <strain evidence="4 5">Y-16303</strain>
    </source>
</reference>
<evidence type="ECO:0000256" key="1">
    <source>
        <dbReference type="ARBA" id="ARBA00023125"/>
    </source>
</evidence>
<name>A0ABS9TDU8_9PSEU</name>
<dbReference type="Pfam" id="PF17754">
    <property type="entry name" value="TetR_C_14"/>
    <property type="match status" value="1"/>
</dbReference>
<dbReference type="Gene3D" id="1.10.357.10">
    <property type="entry name" value="Tetracycline Repressor, domain 2"/>
    <property type="match status" value="1"/>
</dbReference>
<organism evidence="4 5">
    <name type="scientific">Pseudonocardia alaniniphila</name>
    <dbReference type="NCBI Taxonomy" id="75291"/>
    <lineage>
        <taxon>Bacteria</taxon>
        <taxon>Bacillati</taxon>
        <taxon>Actinomycetota</taxon>
        <taxon>Actinomycetes</taxon>
        <taxon>Pseudonocardiales</taxon>
        <taxon>Pseudonocardiaceae</taxon>
        <taxon>Pseudonocardia</taxon>
    </lineage>
</organism>
<dbReference type="InterPro" id="IPR009057">
    <property type="entry name" value="Homeodomain-like_sf"/>
</dbReference>
<dbReference type="Pfam" id="PF00440">
    <property type="entry name" value="TetR_N"/>
    <property type="match status" value="1"/>
</dbReference>
<evidence type="ECO:0000313" key="4">
    <source>
        <dbReference type="EMBL" id="MCH6166710.1"/>
    </source>
</evidence>
<feature type="domain" description="HTH tetR-type" evidence="3">
    <location>
        <begin position="17"/>
        <end position="77"/>
    </location>
</feature>
<gene>
    <name evidence="4" type="ORF">MMF94_13560</name>
</gene>
<dbReference type="InterPro" id="IPR001647">
    <property type="entry name" value="HTH_TetR"/>
</dbReference>
<dbReference type="SUPFAM" id="SSF46689">
    <property type="entry name" value="Homeodomain-like"/>
    <property type="match status" value="1"/>
</dbReference>
<dbReference type="EMBL" id="JAKXMK010000010">
    <property type="protein sequence ID" value="MCH6166710.1"/>
    <property type="molecule type" value="Genomic_DNA"/>
</dbReference>
<evidence type="ECO:0000313" key="5">
    <source>
        <dbReference type="Proteomes" id="UP001299970"/>
    </source>
</evidence>
<dbReference type="Gene3D" id="1.10.10.60">
    <property type="entry name" value="Homeodomain-like"/>
    <property type="match status" value="1"/>
</dbReference>
<dbReference type="RefSeq" id="WP_241036730.1">
    <property type="nucleotide sequence ID" value="NZ_BAAAJF010000039.1"/>
</dbReference>
<dbReference type="PROSITE" id="PS50977">
    <property type="entry name" value="HTH_TETR_2"/>
    <property type="match status" value="1"/>
</dbReference>
<dbReference type="InterPro" id="IPR041347">
    <property type="entry name" value="MftR_C"/>
</dbReference>
<accession>A0ABS9TDU8</accession>
<proteinExistence type="predicted"/>
<protein>
    <submittedName>
        <fullName evidence="4">TetR family transcriptional regulator</fullName>
    </submittedName>
</protein>
<feature type="DNA-binding region" description="H-T-H motif" evidence="2">
    <location>
        <begin position="40"/>
        <end position="59"/>
    </location>
</feature>
<keyword evidence="5" id="KW-1185">Reference proteome</keyword>
<evidence type="ECO:0000259" key="3">
    <source>
        <dbReference type="PROSITE" id="PS50977"/>
    </source>
</evidence>